<keyword evidence="4" id="KW-1185">Reference proteome</keyword>
<reference evidence="4" key="2">
    <citation type="submission" date="2015-01" db="EMBL/GenBank/DDBJ databases">
        <title>Evolutionary Origins and Diversification of the Mycorrhizal Mutualists.</title>
        <authorList>
            <consortium name="DOE Joint Genome Institute"/>
            <consortium name="Mycorrhizal Genomics Consortium"/>
            <person name="Kohler A."/>
            <person name="Kuo A."/>
            <person name="Nagy L.G."/>
            <person name="Floudas D."/>
            <person name="Copeland A."/>
            <person name="Barry K.W."/>
            <person name="Cichocki N."/>
            <person name="Veneault-Fourrey C."/>
            <person name="LaButti K."/>
            <person name="Lindquist E.A."/>
            <person name="Lipzen A."/>
            <person name="Lundell T."/>
            <person name="Morin E."/>
            <person name="Murat C."/>
            <person name="Riley R."/>
            <person name="Ohm R."/>
            <person name="Sun H."/>
            <person name="Tunlid A."/>
            <person name="Henrissat B."/>
            <person name="Grigoriev I.V."/>
            <person name="Hibbett D.S."/>
            <person name="Martin F."/>
        </authorList>
    </citation>
    <scope>NUCLEOTIDE SEQUENCE [LARGE SCALE GENOMIC DNA]</scope>
    <source>
        <strain evidence="4">F 1598</strain>
    </source>
</reference>
<feature type="compositionally biased region" description="Acidic residues" evidence="1">
    <location>
        <begin position="1075"/>
        <end position="1086"/>
    </location>
</feature>
<evidence type="ECO:0000259" key="2">
    <source>
        <dbReference type="Pfam" id="PF20231"/>
    </source>
</evidence>
<feature type="domain" description="DUF6589" evidence="2">
    <location>
        <begin position="492"/>
        <end position="938"/>
    </location>
</feature>
<dbReference type="InParanoid" id="A0A0C3FJJ5"/>
<feature type="compositionally biased region" description="Polar residues" evidence="1">
    <location>
        <begin position="21"/>
        <end position="31"/>
    </location>
</feature>
<dbReference type="HOGENOM" id="CLU_007061_1_0_1"/>
<evidence type="ECO:0000313" key="3">
    <source>
        <dbReference type="EMBL" id="KIM79999.1"/>
    </source>
</evidence>
<feature type="compositionally biased region" description="Basic and acidic residues" evidence="1">
    <location>
        <begin position="1"/>
        <end position="10"/>
    </location>
</feature>
<protein>
    <recommendedName>
        <fullName evidence="2">DUF6589 domain-containing protein</fullName>
    </recommendedName>
</protein>
<dbReference type="Proteomes" id="UP000054166">
    <property type="component" value="Unassembled WGS sequence"/>
</dbReference>
<reference evidence="3 4" key="1">
    <citation type="submission" date="2014-04" db="EMBL/GenBank/DDBJ databases">
        <authorList>
            <consortium name="DOE Joint Genome Institute"/>
            <person name="Kuo A."/>
            <person name="Tarkka M."/>
            <person name="Buscot F."/>
            <person name="Kohler A."/>
            <person name="Nagy L.G."/>
            <person name="Floudas D."/>
            <person name="Copeland A."/>
            <person name="Barry K.W."/>
            <person name="Cichocki N."/>
            <person name="Veneault-Fourrey C."/>
            <person name="LaButti K."/>
            <person name="Lindquist E.A."/>
            <person name="Lipzen A."/>
            <person name="Lundell T."/>
            <person name="Morin E."/>
            <person name="Murat C."/>
            <person name="Sun H."/>
            <person name="Tunlid A."/>
            <person name="Henrissat B."/>
            <person name="Grigoriev I.V."/>
            <person name="Hibbett D.S."/>
            <person name="Martin F."/>
            <person name="Nordberg H.P."/>
            <person name="Cantor M.N."/>
            <person name="Hua S.X."/>
        </authorList>
    </citation>
    <scope>NUCLEOTIDE SEQUENCE [LARGE SCALE GENOMIC DNA]</scope>
    <source>
        <strain evidence="3 4">F 1598</strain>
    </source>
</reference>
<feature type="region of interest" description="Disordered" evidence="1">
    <location>
        <begin position="1"/>
        <end position="31"/>
    </location>
</feature>
<name>A0A0C3FJJ5_PILCF</name>
<evidence type="ECO:0000313" key="4">
    <source>
        <dbReference type="Proteomes" id="UP000054166"/>
    </source>
</evidence>
<evidence type="ECO:0000256" key="1">
    <source>
        <dbReference type="SAM" id="MobiDB-lite"/>
    </source>
</evidence>
<dbReference type="Pfam" id="PF20231">
    <property type="entry name" value="DUF6589"/>
    <property type="match status" value="1"/>
</dbReference>
<dbReference type="InterPro" id="IPR046496">
    <property type="entry name" value="DUF6589"/>
</dbReference>
<gene>
    <name evidence="3" type="ORF">PILCRDRAFT_9888</name>
</gene>
<feature type="region of interest" description="Disordered" evidence="1">
    <location>
        <begin position="1019"/>
        <end position="1046"/>
    </location>
</feature>
<feature type="region of interest" description="Disordered" evidence="1">
    <location>
        <begin position="1071"/>
        <end position="1092"/>
    </location>
</feature>
<feature type="region of interest" description="Disordered" evidence="1">
    <location>
        <begin position="364"/>
        <end position="385"/>
    </location>
</feature>
<sequence>MESDNEEHNRYLPPSDPPSEASDNNTDGVVQTSDDIPLIGLVYHNADNPLSPIHPFPPNLASLSGRCRHHPRSSSLPIPMTPVGGIHHVLGLGHPPLLAPNFNLITPWTQKRFNYEAGQRKWCETLACQKIEAKEVREAKKVLWEENESMRMALFLDQVAEMLEEKLSERGYNLADFLNHLFNPDRKFRYDWQWKSFFAHKATVQRIFNYWTTSKYSQTVRTVVLDFATSLVEKTVSRESQSVTASEMLQKRKKPTLAPRMFQILDAFSTMSRQARDMSAAWFKKKNLIAGSAVIGLLKGASQHNSYVHAINSTYLMATGAQRQIFSVLGSMGITMGYTSIIYQPPEQIKKPETESNPVVIDKENNSSQESDEENAEALSRVKKKRKKRSPGTLYELSQACCKTARRVASTGLFITVYNNINMMFRVAEQIVGCKNAQENGTCATIFPLWNAKPEDMLVDDLHNGIMNAPPLTIDDIQLNDAEADQGIIINHGGPGFNRWQAVMEKCQPVTGDTIEVHKTDVHPLPAFKVDESSTVGNVEVNDCIDDELRLDQDKPEYNRLRLSPPIREAPPLQRLNAGDQLTIARQCALVTVRSGHKDAARAYKGRGFLPGLFHGKMTDIHGLLETHFGKPHAGNRSPGGLAYHNKCLDQLPIILSSLPPFSTARDLVMVSLYSRVLHCLLLVSSKASLDEYLETVTSWDMLHSHAVMIYQCYANADFVQEMWERRIPEEMKREAAQKAAQKVVHKAAKEAAKQAAKQLDEFVTEVEDVDTAETTQPPKPPPLLHVKASDMVFENAQLLLRDQLVSRKFADAVECGDSGRIVLVLKIWACSFCGHGRTKYAHEMLHIIHNLTHVWTKGLRNIILQNWLLNPTGKKNAFIEIDLVQEHLNYWIKKIYKADGDAHSWEWLAMVSPCVDVLRNLAGRMNDDLGSRQGKKHSSPDMKKDINILMASLAKLEVYVEKEGRTLDPDEMPVPDVISVGLADLVHGSALADFNTQFHRNRERRRLVPISSLLNHLETADPISPPSPMQPPQITDAHSVPSPNPSRVMHVQLPVSPIPIEAVVHHVDLPDAADSSDSDEDDFADLDTITR</sequence>
<dbReference type="EMBL" id="KN833006">
    <property type="protein sequence ID" value="KIM79999.1"/>
    <property type="molecule type" value="Genomic_DNA"/>
</dbReference>
<dbReference type="AlphaFoldDB" id="A0A0C3FJJ5"/>
<proteinExistence type="predicted"/>
<accession>A0A0C3FJJ5</accession>
<dbReference type="OrthoDB" id="2496395at2759"/>
<organism evidence="3 4">
    <name type="scientific">Piloderma croceum (strain F 1598)</name>
    <dbReference type="NCBI Taxonomy" id="765440"/>
    <lineage>
        <taxon>Eukaryota</taxon>
        <taxon>Fungi</taxon>
        <taxon>Dikarya</taxon>
        <taxon>Basidiomycota</taxon>
        <taxon>Agaricomycotina</taxon>
        <taxon>Agaricomycetes</taxon>
        <taxon>Agaricomycetidae</taxon>
        <taxon>Atheliales</taxon>
        <taxon>Atheliaceae</taxon>
        <taxon>Piloderma</taxon>
    </lineage>
</organism>
<dbReference type="STRING" id="765440.A0A0C3FJJ5"/>